<accession>A0A096ATD1</accession>
<dbReference type="GO" id="GO:0005886">
    <property type="term" value="C:plasma membrane"/>
    <property type="evidence" value="ECO:0007669"/>
    <property type="project" value="UniProtKB-SubCell"/>
</dbReference>
<dbReference type="InterPro" id="IPR003439">
    <property type="entry name" value="ABC_transporter-like_ATP-bd"/>
</dbReference>
<evidence type="ECO:0000256" key="5">
    <source>
        <dbReference type="ARBA" id="ARBA00022741"/>
    </source>
</evidence>
<keyword evidence="7 14" id="KW-0067">ATP-binding</keyword>
<dbReference type="OrthoDB" id="9760358at2"/>
<feature type="transmembrane region" description="Helical" evidence="10">
    <location>
        <begin position="188"/>
        <end position="211"/>
    </location>
</feature>
<dbReference type="PROSITE" id="PS50990">
    <property type="entry name" value="PEPTIDASE_C39"/>
    <property type="match status" value="1"/>
</dbReference>
<gene>
    <name evidence="14" type="ORF">HMPREF9302_10380</name>
</gene>
<dbReference type="InterPro" id="IPR017871">
    <property type="entry name" value="ABC_transporter-like_CS"/>
</dbReference>
<feature type="domain" description="Peptidase C39" evidence="13">
    <location>
        <begin position="22"/>
        <end position="148"/>
    </location>
</feature>
<dbReference type="SUPFAM" id="SSF90123">
    <property type="entry name" value="ABC transporter transmembrane region"/>
    <property type="match status" value="1"/>
</dbReference>
<dbReference type="AlphaFoldDB" id="A0A096ATD1"/>
<dbReference type="Gene3D" id="3.40.50.300">
    <property type="entry name" value="P-loop containing nucleotide triphosphate hydrolases"/>
    <property type="match status" value="1"/>
</dbReference>
<dbReference type="InterPro" id="IPR003593">
    <property type="entry name" value="AAA+_ATPase"/>
</dbReference>
<dbReference type="PROSITE" id="PS50893">
    <property type="entry name" value="ABC_TRANSPORTER_2"/>
    <property type="match status" value="1"/>
</dbReference>
<keyword evidence="8 10" id="KW-1133">Transmembrane helix</keyword>
<dbReference type="PANTHER" id="PTHR43394">
    <property type="entry name" value="ATP-DEPENDENT PERMEASE MDL1, MITOCHONDRIAL"/>
    <property type="match status" value="1"/>
</dbReference>
<evidence type="ECO:0000256" key="9">
    <source>
        <dbReference type="ARBA" id="ARBA00023136"/>
    </source>
</evidence>
<keyword evidence="3" id="KW-1003">Cell membrane</keyword>
<comment type="caution">
    <text evidence="14">The sequence shown here is derived from an EMBL/GenBank/DDBJ whole genome shotgun (WGS) entry which is preliminary data.</text>
</comment>
<dbReference type="MEROPS" id="C39.001"/>
<evidence type="ECO:0000256" key="4">
    <source>
        <dbReference type="ARBA" id="ARBA00022692"/>
    </source>
</evidence>
<feature type="domain" description="ABC transporter" evidence="11">
    <location>
        <begin position="506"/>
        <end position="740"/>
    </location>
</feature>
<evidence type="ECO:0000256" key="6">
    <source>
        <dbReference type="ARBA" id="ARBA00022801"/>
    </source>
</evidence>
<dbReference type="PROSITE" id="PS00211">
    <property type="entry name" value="ABC_TRANSPORTER_1"/>
    <property type="match status" value="1"/>
</dbReference>
<dbReference type="SMART" id="SM00382">
    <property type="entry name" value="AAA"/>
    <property type="match status" value="1"/>
</dbReference>
<dbReference type="InterPro" id="IPR039421">
    <property type="entry name" value="Type_1_exporter"/>
</dbReference>
<dbReference type="PROSITE" id="PS50929">
    <property type="entry name" value="ABC_TM1F"/>
    <property type="match status" value="1"/>
</dbReference>
<dbReference type="SUPFAM" id="SSF52540">
    <property type="entry name" value="P-loop containing nucleoside triphosphate hydrolases"/>
    <property type="match status" value="1"/>
</dbReference>
<dbReference type="GO" id="GO:0015421">
    <property type="term" value="F:ABC-type oligopeptide transporter activity"/>
    <property type="evidence" value="ECO:0007669"/>
    <property type="project" value="TreeGrafter"/>
</dbReference>
<feature type="transmembrane region" description="Helical" evidence="10">
    <location>
        <begin position="422"/>
        <end position="449"/>
    </location>
</feature>
<sequence>MKIIKTMIKIREKLNRFPCYIQFDMMDCGPAALGSIASYYGKNYSIPELREYCYLSKDGVSLLGIDDAARKIGFETLPIKTSVTTLCRKKPFPCILHWDNVHFVVLYDVKKSLITRHKYFYISDPSYGRVKINEDEFSSHWCGADGEGVALLMSPKEDFYETVPKHSGGHYKKNFLSFYKNFKNEYSILFWGMFFSSIFALIFPFLTQVLIDIGIGRKDIHIVFIFLLAQLFLFIGSTFIMVVRNWTLLYSNSIINIDIIHDFLAKIIKLPFKFFDTKQLGDFTARINDHNRIQIFLTSSSITVIFSFLTFIVYFILLTYYDVKILLVYLCITAIAIVWSIVFVNKEKKIDYSRYRIDREAQQNVYEIINGISEIKLNGTEDYELNCWRNSQIKLFGIDIDILKLSQLESIGFESFNKLKDIVVVFMAAYDVIIGSMTLGTLLAISYIIGSLNQPISQIIEFIRSLQYAKLSYDRLTDVQALEEEDIDTTIDINSDTYKSFDGIHLKHVDFHYYGPRSPKVIDDMTLDIPFGKTTAIVGESGSGKTTLMKLLLKFYDKYSGSILYGNEELKDISVQSLREYCGVVMQDGYIFSDTLERNIATGKQPIDQGKLKNAINIAQLTEFIENLPQGLKTKLGTGGNGISGGQRQRILIARAIYQNPPFVLFDEATSSLDAKTENKIYHNLDKFLKGRTVLKIAHRLSTVMNADQIIVLHAGKIIEHGTHEELLAQKGFYYELVKNQLNLSK</sequence>
<dbReference type="InterPro" id="IPR027417">
    <property type="entry name" value="P-loop_NTPase"/>
</dbReference>
<dbReference type="PANTHER" id="PTHR43394:SF1">
    <property type="entry name" value="ATP-BINDING CASSETTE SUB-FAMILY B MEMBER 10, MITOCHONDRIAL"/>
    <property type="match status" value="1"/>
</dbReference>
<dbReference type="GO" id="GO:0016887">
    <property type="term" value="F:ATP hydrolysis activity"/>
    <property type="evidence" value="ECO:0007669"/>
    <property type="project" value="InterPro"/>
</dbReference>
<keyword evidence="15" id="KW-1185">Reference proteome</keyword>
<organism evidence="14 15">
    <name type="scientific">Prevotella amnii DNF00058</name>
    <dbReference type="NCBI Taxonomy" id="1401066"/>
    <lineage>
        <taxon>Bacteria</taxon>
        <taxon>Pseudomonadati</taxon>
        <taxon>Bacteroidota</taxon>
        <taxon>Bacteroidia</taxon>
        <taxon>Bacteroidales</taxon>
        <taxon>Prevotellaceae</taxon>
        <taxon>Prevotella</taxon>
    </lineage>
</organism>
<comment type="subcellular location">
    <subcellularLocation>
        <location evidence="1">Cell membrane</location>
        <topology evidence="1">Multi-pass membrane protein</topology>
    </subcellularLocation>
</comment>
<protein>
    <submittedName>
        <fullName evidence="14">ABC transporter ATP-binding protein</fullName>
    </submittedName>
</protein>
<dbReference type="CDD" id="cd18571">
    <property type="entry name" value="ABC_6TM_peptidase_like"/>
    <property type="match status" value="1"/>
</dbReference>
<dbReference type="Pfam" id="PF00664">
    <property type="entry name" value="ABC_membrane"/>
    <property type="match status" value="1"/>
</dbReference>
<dbReference type="InterPro" id="IPR036640">
    <property type="entry name" value="ABC1_TM_sf"/>
</dbReference>
<evidence type="ECO:0000259" key="12">
    <source>
        <dbReference type="PROSITE" id="PS50929"/>
    </source>
</evidence>
<evidence type="ECO:0000256" key="10">
    <source>
        <dbReference type="SAM" id="Phobius"/>
    </source>
</evidence>
<dbReference type="Pfam" id="PF00005">
    <property type="entry name" value="ABC_tran"/>
    <property type="match status" value="1"/>
</dbReference>
<evidence type="ECO:0000259" key="11">
    <source>
        <dbReference type="PROSITE" id="PS50893"/>
    </source>
</evidence>
<dbReference type="InterPro" id="IPR011527">
    <property type="entry name" value="ABC1_TM_dom"/>
</dbReference>
<evidence type="ECO:0000313" key="15">
    <source>
        <dbReference type="Proteomes" id="UP000029614"/>
    </source>
</evidence>
<dbReference type="GO" id="GO:0008233">
    <property type="term" value="F:peptidase activity"/>
    <property type="evidence" value="ECO:0007669"/>
    <property type="project" value="InterPro"/>
</dbReference>
<reference evidence="14 15" key="1">
    <citation type="submission" date="2014-07" db="EMBL/GenBank/DDBJ databases">
        <authorList>
            <person name="McCorrison J."/>
            <person name="Sanka R."/>
            <person name="Torralba M."/>
            <person name="Gillis M."/>
            <person name="Haft D.H."/>
            <person name="Methe B."/>
            <person name="Sutton G."/>
            <person name="Nelson K.E."/>
        </authorList>
    </citation>
    <scope>NUCLEOTIDE SEQUENCE [LARGE SCALE GENOMIC DNA]</scope>
    <source>
        <strain evidence="14 15">DNF00058</strain>
    </source>
</reference>
<keyword evidence="4 10" id="KW-0812">Transmembrane</keyword>
<dbReference type="GO" id="GO:0005524">
    <property type="term" value="F:ATP binding"/>
    <property type="evidence" value="ECO:0007669"/>
    <property type="project" value="UniProtKB-KW"/>
</dbReference>
<dbReference type="Gene3D" id="1.20.1560.10">
    <property type="entry name" value="ABC transporter type 1, transmembrane domain"/>
    <property type="match status" value="1"/>
</dbReference>
<keyword evidence="2" id="KW-0813">Transport</keyword>
<dbReference type="Proteomes" id="UP000029614">
    <property type="component" value="Unassembled WGS sequence"/>
</dbReference>
<evidence type="ECO:0000259" key="13">
    <source>
        <dbReference type="PROSITE" id="PS50990"/>
    </source>
</evidence>
<feature type="transmembrane region" description="Helical" evidence="10">
    <location>
        <begin position="323"/>
        <end position="344"/>
    </location>
</feature>
<dbReference type="CDD" id="cd02418">
    <property type="entry name" value="Peptidase_C39B"/>
    <property type="match status" value="1"/>
</dbReference>
<dbReference type="Pfam" id="PF03412">
    <property type="entry name" value="Peptidase_C39"/>
    <property type="match status" value="1"/>
</dbReference>
<feature type="transmembrane region" description="Helical" evidence="10">
    <location>
        <begin position="223"/>
        <end position="243"/>
    </location>
</feature>
<proteinExistence type="predicted"/>
<dbReference type="GO" id="GO:0006508">
    <property type="term" value="P:proteolysis"/>
    <property type="evidence" value="ECO:0007669"/>
    <property type="project" value="InterPro"/>
</dbReference>
<dbReference type="RefSeq" id="WP_081942297.1">
    <property type="nucleotide sequence ID" value="NZ_JRNU01000097.1"/>
</dbReference>
<evidence type="ECO:0000313" key="14">
    <source>
        <dbReference type="EMBL" id="KGF50006.1"/>
    </source>
</evidence>
<evidence type="ECO:0000256" key="7">
    <source>
        <dbReference type="ARBA" id="ARBA00022840"/>
    </source>
</evidence>
<dbReference type="EMBL" id="JRNU01000097">
    <property type="protein sequence ID" value="KGF50006.1"/>
    <property type="molecule type" value="Genomic_DNA"/>
</dbReference>
<name>A0A096ATD1_9BACT</name>
<dbReference type="Gene3D" id="3.90.70.10">
    <property type="entry name" value="Cysteine proteinases"/>
    <property type="match status" value="1"/>
</dbReference>
<evidence type="ECO:0000256" key="2">
    <source>
        <dbReference type="ARBA" id="ARBA00022448"/>
    </source>
</evidence>
<keyword evidence="6" id="KW-0378">Hydrolase</keyword>
<keyword evidence="9 10" id="KW-0472">Membrane</keyword>
<feature type="domain" description="ABC transmembrane type-1" evidence="12">
    <location>
        <begin position="193"/>
        <end position="467"/>
    </location>
</feature>
<dbReference type="FunFam" id="3.40.50.300:FF:000221">
    <property type="entry name" value="Multidrug ABC transporter ATP-binding protein"/>
    <property type="match status" value="1"/>
</dbReference>
<evidence type="ECO:0000256" key="3">
    <source>
        <dbReference type="ARBA" id="ARBA00022475"/>
    </source>
</evidence>
<evidence type="ECO:0000256" key="1">
    <source>
        <dbReference type="ARBA" id="ARBA00004651"/>
    </source>
</evidence>
<dbReference type="InterPro" id="IPR005074">
    <property type="entry name" value="Peptidase_C39"/>
</dbReference>
<keyword evidence="5" id="KW-0547">Nucleotide-binding</keyword>
<evidence type="ECO:0000256" key="8">
    <source>
        <dbReference type="ARBA" id="ARBA00022989"/>
    </source>
</evidence>
<feature type="transmembrane region" description="Helical" evidence="10">
    <location>
        <begin position="295"/>
        <end position="317"/>
    </location>
</feature>